<organism evidence="7 8">
    <name type="scientific">Aquilegia coerulea</name>
    <name type="common">Rocky mountain columbine</name>
    <dbReference type="NCBI Taxonomy" id="218851"/>
    <lineage>
        <taxon>Eukaryota</taxon>
        <taxon>Viridiplantae</taxon>
        <taxon>Streptophyta</taxon>
        <taxon>Embryophyta</taxon>
        <taxon>Tracheophyta</taxon>
        <taxon>Spermatophyta</taxon>
        <taxon>Magnoliopsida</taxon>
        <taxon>Ranunculales</taxon>
        <taxon>Ranunculaceae</taxon>
        <taxon>Thalictroideae</taxon>
        <taxon>Aquilegia</taxon>
    </lineage>
</organism>
<accession>A0A2G5DN96</accession>
<evidence type="ECO:0000256" key="3">
    <source>
        <dbReference type="ARBA" id="ARBA00023157"/>
    </source>
</evidence>
<dbReference type="CDD" id="cd00010">
    <property type="entry name" value="AAI_LTSS"/>
    <property type="match status" value="1"/>
</dbReference>
<evidence type="ECO:0000256" key="5">
    <source>
        <dbReference type="SAM" id="MobiDB-lite"/>
    </source>
</evidence>
<reference evidence="7 8" key="1">
    <citation type="submission" date="2017-09" db="EMBL/GenBank/DDBJ databases">
        <title>WGS assembly of Aquilegia coerulea Goldsmith.</title>
        <authorList>
            <person name="Hodges S."/>
            <person name="Kramer E."/>
            <person name="Nordborg M."/>
            <person name="Tomkins J."/>
            <person name="Borevitz J."/>
            <person name="Derieg N."/>
            <person name="Yan J."/>
            <person name="Mihaltcheva S."/>
            <person name="Hayes R.D."/>
            <person name="Rokhsar D."/>
        </authorList>
    </citation>
    <scope>NUCLEOTIDE SEQUENCE [LARGE SCALE GENOMIC DNA]</scope>
    <source>
        <strain evidence="8">cv. Goldsmith</strain>
    </source>
</reference>
<dbReference type="SMART" id="SM00499">
    <property type="entry name" value="AAI"/>
    <property type="match status" value="1"/>
</dbReference>
<dbReference type="STRING" id="218851.A0A2G5DN96"/>
<feature type="domain" description="Bifunctional inhibitor/plant lipid transfer protein/seed storage helical" evidence="6">
    <location>
        <begin position="18"/>
        <end position="99"/>
    </location>
</feature>
<keyword evidence="8" id="KW-1185">Reference proteome</keyword>
<gene>
    <name evidence="7" type="ORF">AQUCO_01700504v1</name>
</gene>
<keyword evidence="3" id="KW-1015">Disulfide bond</keyword>
<sequence>MVLVLSIMSINGQITTPCTASMISSFSPCMGFITGSSPNGSSPTSQCCGTLRQLVSGSMDCACLIITANVPIQLPNPINRTLAISLPRACNMGGVPLGCKASAAPLPAPGTVPSGPAPSPSGASVPTASTIPEATPSPALAPDSDTTILAPASGPVDSDTPVANPGRRPVLTPNGAAKLSHISSPLFLFVLGILVLMY</sequence>
<dbReference type="Pfam" id="PF14368">
    <property type="entry name" value="LTP_2"/>
    <property type="match status" value="1"/>
</dbReference>
<proteinExistence type="inferred from homology"/>
<feature type="compositionally biased region" description="Low complexity" evidence="5">
    <location>
        <begin position="120"/>
        <end position="130"/>
    </location>
</feature>
<name>A0A2G5DN96_AQUCA</name>
<feature type="compositionally biased region" description="Pro residues" evidence="5">
    <location>
        <begin position="110"/>
        <end position="119"/>
    </location>
</feature>
<evidence type="ECO:0000256" key="4">
    <source>
        <dbReference type="ARBA" id="ARBA00023180"/>
    </source>
</evidence>
<evidence type="ECO:0000313" key="8">
    <source>
        <dbReference type="Proteomes" id="UP000230069"/>
    </source>
</evidence>
<evidence type="ECO:0000259" key="6">
    <source>
        <dbReference type="SMART" id="SM00499"/>
    </source>
</evidence>
<dbReference type="PANTHER" id="PTHR33044">
    <property type="entry name" value="BIFUNCTIONAL INHIBITOR/LIPID-TRANSFER PROTEIN/SEED STORAGE 2S ALBUMIN SUPERFAMILY PROTEIN-RELATED"/>
    <property type="match status" value="1"/>
</dbReference>
<dbReference type="SUPFAM" id="SSF47699">
    <property type="entry name" value="Bifunctional inhibitor/lipid-transfer protein/seed storage 2S albumin"/>
    <property type="match status" value="1"/>
</dbReference>
<evidence type="ECO:0000313" key="7">
    <source>
        <dbReference type="EMBL" id="PIA44978.1"/>
    </source>
</evidence>
<keyword evidence="4" id="KW-0325">Glycoprotein</keyword>
<dbReference type="Proteomes" id="UP000230069">
    <property type="component" value="Unassembled WGS sequence"/>
</dbReference>
<evidence type="ECO:0000256" key="1">
    <source>
        <dbReference type="ARBA" id="ARBA00009748"/>
    </source>
</evidence>
<dbReference type="AlphaFoldDB" id="A0A2G5DN96"/>
<dbReference type="InterPro" id="IPR036312">
    <property type="entry name" value="Bifun_inhib/LTP/seed_sf"/>
</dbReference>
<dbReference type="OrthoDB" id="1914452at2759"/>
<feature type="region of interest" description="Disordered" evidence="5">
    <location>
        <begin position="110"/>
        <end position="169"/>
    </location>
</feature>
<dbReference type="EMBL" id="KZ305034">
    <property type="protein sequence ID" value="PIA44978.1"/>
    <property type="molecule type" value="Genomic_DNA"/>
</dbReference>
<dbReference type="FunCoup" id="A0A2G5DN96">
    <property type="interactions" value="50"/>
</dbReference>
<protein>
    <recommendedName>
        <fullName evidence="6">Bifunctional inhibitor/plant lipid transfer protein/seed storage helical domain-containing protein</fullName>
    </recommendedName>
</protein>
<dbReference type="InterPro" id="IPR043325">
    <property type="entry name" value="LTSS"/>
</dbReference>
<comment type="similarity">
    <text evidence="1">Belongs to the plant LTP family.</text>
</comment>
<dbReference type="InParanoid" id="A0A2G5DN96"/>
<evidence type="ECO:0000256" key="2">
    <source>
        <dbReference type="ARBA" id="ARBA00022729"/>
    </source>
</evidence>
<keyword evidence="2" id="KW-0732">Signal</keyword>
<dbReference type="Gene3D" id="1.10.110.10">
    <property type="entry name" value="Plant lipid-transfer and hydrophobic proteins"/>
    <property type="match status" value="1"/>
</dbReference>
<dbReference type="InterPro" id="IPR016140">
    <property type="entry name" value="Bifunc_inhib/LTP/seed_store"/>
</dbReference>